<dbReference type="EMBL" id="LHYJ01000028">
    <property type="protein sequence ID" value="KXB08089.1"/>
    <property type="molecule type" value="Genomic_DNA"/>
</dbReference>
<organism evidence="1 2">
    <name type="scientific">candidate division MSBL1 archaeon SCGC-AAA382N08</name>
    <dbReference type="NCBI Taxonomy" id="1698285"/>
    <lineage>
        <taxon>Archaea</taxon>
        <taxon>Methanobacteriati</taxon>
        <taxon>Methanobacteriota</taxon>
        <taxon>candidate division MSBL1</taxon>
    </lineage>
</organism>
<accession>A0A133VNQ9</accession>
<dbReference type="AlphaFoldDB" id="A0A133VNQ9"/>
<proteinExistence type="predicted"/>
<comment type="caution">
    <text evidence="1">The sequence shown here is derived from an EMBL/GenBank/DDBJ whole genome shotgun (WGS) entry which is preliminary data.</text>
</comment>
<keyword evidence="2" id="KW-1185">Reference proteome</keyword>
<gene>
    <name evidence="1" type="ORF">AKJ56_01885</name>
</gene>
<dbReference type="Proteomes" id="UP000070175">
    <property type="component" value="Unassembled WGS sequence"/>
</dbReference>
<name>A0A133VNQ9_9EURY</name>
<protein>
    <submittedName>
        <fullName evidence="1">Uncharacterized protein</fullName>
    </submittedName>
</protein>
<evidence type="ECO:0000313" key="2">
    <source>
        <dbReference type="Proteomes" id="UP000070175"/>
    </source>
</evidence>
<evidence type="ECO:0000313" key="1">
    <source>
        <dbReference type="EMBL" id="KXB08089.1"/>
    </source>
</evidence>
<reference evidence="1 2" key="1">
    <citation type="journal article" date="2016" name="Sci. Rep.">
        <title>Metabolic traits of an uncultured archaeal lineage -MSBL1- from brine pools of the Red Sea.</title>
        <authorList>
            <person name="Mwirichia R."/>
            <person name="Alam I."/>
            <person name="Rashid M."/>
            <person name="Vinu M."/>
            <person name="Ba-Alawi W."/>
            <person name="Anthony Kamau A."/>
            <person name="Kamanda Ngugi D."/>
            <person name="Goker M."/>
            <person name="Klenk H.P."/>
            <person name="Bajic V."/>
            <person name="Stingl U."/>
        </authorList>
    </citation>
    <scope>NUCLEOTIDE SEQUENCE [LARGE SCALE GENOMIC DNA]</scope>
    <source>
        <strain evidence="1">SCGC-AAA382N08</strain>
    </source>
</reference>
<sequence>MCERKLEEEGNFSEGKKNRVRERVGRYMEKYGTDDLLVEAPIGEREEYLKRARNFYRSYPDKLHKITEKKINKNPEKKHEILLKRAETVPSKGATPGEGDIRLLAECIRLSETPIPGVWRISLLSNDSDFLWFSSDIEREFGIKIHDI</sequence>